<dbReference type="InterPro" id="IPR015267">
    <property type="entry name" value="PPP4R2"/>
</dbReference>
<evidence type="ECO:0000256" key="1">
    <source>
        <dbReference type="ARBA" id="ARBA00009207"/>
    </source>
</evidence>
<feature type="compositionally biased region" description="Basic and acidic residues" evidence="3">
    <location>
        <begin position="504"/>
        <end position="523"/>
    </location>
</feature>
<dbReference type="Proteomes" id="UP000789375">
    <property type="component" value="Unassembled WGS sequence"/>
</dbReference>
<evidence type="ECO:0000256" key="2">
    <source>
        <dbReference type="SAM" id="Coils"/>
    </source>
</evidence>
<evidence type="ECO:0000313" key="4">
    <source>
        <dbReference type="EMBL" id="CAG8485826.1"/>
    </source>
</evidence>
<dbReference type="GO" id="GO:0019888">
    <property type="term" value="F:protein phosphatase regulator activity"/>
    <property type="evidence" value="ECO:0007669"/>
    <property type="project" value="InterPro"/>
</dbReference>
<dbReference type="GO" id="GO:0030289">
    <property type="term" value="C:protein phosphatase 4 complex"/>
    <property type="evidence" value="ECO:0007669"/>
    <property type="project" value="InterPro"/>
</dbReference>
<dbReference type="GO" id="GO:0005634">
    <property type="term" value="C:nucleus"/>
    <property type="evidence" value="ECO:0007669"/>
    <property type="project" value="TreeGrafter"/>
</dbReference>
<dbReference type="AlphaFoldDB" id="A0A9N8WGH9"/>
<comment type="similarity">
    <text evidence="1">Belongs to the PPP4R2 family.</text>
</comment>
<gene>
    <name evidence="4" type="ORF">FMOSSE_LOCUS3266</name>
</gene>
<comment type="caution">
    <text evidence="4">The sequence shown here is derived from an EMBL/GenBank/DDBJ whole genome shotgun (WGS) entry which is preliminary data.</text>
</comment>
<protein>
    <submittedName>
        <fullName evidence="4">16155_t:CDS:1</fullName>
    </submittedName>
</protein>
<feature type="compositionally biased region" description="Low complexity" evidence="3">
    <location>
        <begin position="20"/>
        <end position="33"/>
    </location>
</feature>
<dbReference type="EMBL" id="CAJVPP010000472">
    <property type="protein sequence ID" value="CAG8485826.1"/>
    <property type="molecule type" value="Genomic_DNA"/>
</dbReference>
<feature type="compositionally biased region" description="Basic and acidic residues" evidence="3">
    <location>
        <begin position="461"/>
        <end position="495"/>
    </location>
</feature>
<feature type="coiled-coil region" evidence="2">
    <location>
        <begin position="317"/>
        <end position="361"/>
    </location>
</feature>
<feature type="region of interest" description="Disordered" evidence="3">
    <location>
        <begin position="20"/>
        <end position="82"/>
    </location>
</feature>
<name>A0A9N8WGH9_FUNMO</name>
<proteinExistence type="inferred from homology"/>
<feature type="region of interest" description="Disordered" evidence="3">
    <location>
        <begin position="460"/>
        <end position="523"/>
    </location>
</feature>
<feature type="compositionally biased region" description="Polar residues" evidence="3">
    <location>
        <begin position="51"/>
        <end position="71"/>
    </location>
</feature>
<accession>A0A9N8WGH9</accession>
<dbReference type="PANTHER" id="PTHR16487:SF0">
    <property type="entry name" value="PROTEIN PHOSPHATASE 4 REGULATORY SUBUNIT 2-RELATED"/>
    <property type="match status" value="1"/>
</dbReference>
<reference evidence="4" key="1">
    <citation type="submission" date="2021-06" db="EMBL/GenBank/DDBJ databases">
        <authorList>
            <person name="Kallberg Y."/>
            <person name="Tangrot J."/>
            <person name="Rosling A."/>
        </authorList>
    </citation>
    <scope>NUCLEOTIDE SEQUENCE</scope>
    <source>
        <strain evidence="4">87-6 pot B 2015</strain>
    </source>
</reference>
<dbReference type="Pfam" id="PF09184">
    <property type="entry name" value="PPP4R2"/>
    <property type="match status" value="1"/>
</dbReference>
<dbReference type="GO" id="GO:0005737">
    <property type="term" value="C:cytoplasm"/>
    <property type="evidence" value="ECO:0007669"/>
    <property type="project" value="TreeGrafter"/>
</dbReference>
<organism evidence="4 5">
    <name type="scientific">Funneliformis mosseae</name>
    <name type="common">Endomycorrhizal fungus</name>
    <name type="synonym">Glomus mosseae</name>
    <dbReference type="NCBI Taxonomy" id="27381"/>
    <lineage>
        <taxon>Eukaryota</taxon>
        <taxon>Fungi</taxon>
        <taxon>Fungi incertae sedis</taxon>
        <taxon>Mucoromycota</taxon>
        <taxon>Glomeromycotina</taxon>
        <taxon>Glomeromycetes</taxon>
        <taxon>Glomerales</taxon>
        <taxon>Glomeraceae</taxon>
        <taxon>Funneliformis</taxon>
    </lineage>
</organism>
<sequence>MSSFFSFFYSKPKTEEVMATTSLTSEELETTSSPVKTTTEDPRSEPPSPVNLLSPSRITQPQSSQLDSQPKSPKEQDQPSNSYTDDEILLYIAENNELNVSWLEVKKIIKERLTKTSHDPEISILINGEDSDKNEGDEKDIENYMHAIIQLLDNFDRPPFTIQRLSELIVKPFQHHKTLIKWLRAVEKVLTVQSSMDMFPSITNTVTLTDKLELMEVTTSPKLVPISFAYNAEEIEKENANSPKLVPIKFAYNAGLDVAENEESDDEMNEDYFYAKRKIVIPKDDLDDVETFENKIDEMIEGKKQDFYVEENDDVSAEKSEQDVKKILNKKRDYDVEDNSIEEKEENVEKMIKKKKEDNVENKMIEVGENISEGVENLLEVKSTIKEEGTENDREKDISEENLETKLKEDFEVIQIDNLIKEKHINVESEGDIDEKEIKEKSEANIENISGEGDINNIKVVSEESVKDNEEESIEKGQFKERINEVNVKEDITEKGDDDNVAELSKEKLRGIENTNEETKKVE</sequence>
<dbReference type="PANTHER" id="PTHR16487">
    <property type="entry name" value="PPP4R2-RELATED PROTEIN"/>
    <property type="match status" value="1"/>
</dbReference>
<keyword evidence="5" id="KW-1185">Reference proteome</keyword>
<evidence type="ECO:0000256" key="3">
    <source>
        <dbReference type="SAM" id="MobiDB-lite"/>
    </source>
</evidence>
<evidence type="ECO:0000313" key="5">
    <source>
        <dbReference type="Proteomes" id="UP000789375"/>
    </source>
</evidence>
<keyword evidence="2" id="KW-0175">Coiled coil</keyword>